<dbReference type="NCBIfam" id="NF042991">
    <property type="entry name" value="alk_phos_PafA"/>
    <property type="match status" value="1"/>
</dbReference>
<keyword evidence="1 4" id="KW-0597">Phosphoprotein</keyword>
<evidence type="ECO:0000256" key="3">
    <source>
        <dbReference type="ARBA" id="ARBA00022729"/>
    </source>
</evidence>
<dbReference type="PANTHER" id="PTHR10151:SF120">
    <property type="entry name" value="BIS(5'-ADENOSYL)-TRIPHOSPHATASE"/>
    <property type="match status" value="1"/>
</dbReference>
<dbReference type="AlphaFoldDB" id="A0A917MAM3"/>
<comment type="caution">
    <text evidence="6">The sequence shown here is derived from an EMBL/GenBank/DDBJ whole genome shotgun (WGS) entry which is preliminary data.</text>
</comment>
<dbReference type="Gene3D" id="3.30.1360.150">
    <property type="match status" value="1"/>
</dbReference>
<name>A0A917MAM3_9SPHI</name>
<gene>
    <name evidence="6" type="primary">pafA</name>
    <name evidence="6" type="ORF">GCM10007415_18650</name>
</gene>
<dbReference type="PANTHER" id="PTHR10151">
    <property type="entry name" value="ECTONUCLEOTIDE PYROPHOSPHATASE/PHOSPHODIESTERASE"/>
    <property type="match status" value="1"/>
</dbReference>
<dbReference type="GO" id="GO:0046872">
    <property type="term" value="F:metal ion binding"/>
    <property type="evidence" value="ECO:0007669"/>
    <property type="project" value="UniProtKB-KW"/>
</dbReference>
<sequence>MKRIVSILVCVVLMGVIGAVAKAAVPRPKIVVCLVVDQMRWDYLYRFHDRYRDGGFKRLLGDGFSCDQTLISYAPTITGCGHASIFTGATPAVHGIVGNDWPDFEKGYSVNCVGDENVSSVGSESKYGKASPRNLLTTTVGDELKIATNFRSKVVGISIKDRAAILPAGHTADAAFWFDKTNNCFVTSTYYMNELPGWVQSFNSRGLPKEYLSQGWHTLYPIDSYTQSTPDDMPYESRFANEKRPVFPHNLVDTVTGFDVGISNTPFGNSLLLAFAKETIDAYQLGGGEDTDLLTVSLSSPDAIGHRFGPNSIEIEDNYLRLDRDLEDFFTHLDLTFGKGNYLFFITADHGASQSPGYLAANKLPFGFLNEKYLLDSIQTVIRSEYGLDSAILANANQQLYLNDKAISKLTVSKEEIADRIAVLLMESPGITEAFVTSKLGSATLAEPIKTMMINGYHTKRGGDIVYSVRSGWKWGSISGASHSHWNAYDAHIPLIWMGWGVQPGKTNRLVYNTDIASTLAALLHIQMPSGNVGSVIYELTDQNKQE</sequence>
<dbReference type="RefSeq" id="WP_188505602.1">
    <property type="nucleotide sequence ID" value="NZ_BMER01000001.1"/>
</dbReference>
<dbReference type="Gene3D" id="3.40.720.10">
    <property type="entry name" value="Alkaline Phosphatase, subunit A"/>
    <property type="match status" value="1"/>
</dbReference>
<keyword evidence="2" id="KW-0479">Metal-binding</keyword>
<reference evidence="6" key="2">
    <citation type="submission" date="2020-09" db="EMBL/GenBank/DDBJ databases">
        <authorList>
            <person name="Sun Q."/>
            <person name="Zhou Y."/>
        </authorList>
    </citation>
    <scope>NUCLEOTIDE SEQUENCE</scope>
    <source>
        <strain evidence="6">CGMCC 1.12195</strain>
    </source>
</reference>
<evidence type="ECO:0000256" key="5">
    <source>
        <dbReference type="PIRSR" id="PIRSR031924-51"/>
    </source>
</evidence>
<feature type="binding site" evidence="5">
    <location>
        <begin position="160"/>
        <end position="162"/>
    </location>
    <ligand>
        <name>substrate</name>
    </ligand>
</feature>
<evidence type="ECO:0000256" key="2">
    <source>
        <dbReference type="ARBA" id="ARBA00022723"/>
    </source>
</evidence>
<dbReference type="EMBL" id="BMER01000001">
    <property type="protein sequence ID" value="GGG85567.1"/>
    <property type="molecule type" value="Genomic_DNA"/>
</dbReference>
<keyword evidence="7" id="KW-1185">Reference proteome</keyword>
<evidence type="ECO:0000313" key="6">
    <source>
        <dbReference type="EMBL" id="GGG85567.1"/>
    </source>
</evidence>
<organism evidence="6 7">
    <name type="scientific">Parapedobacter pyrenivorans</name>
    <dbReference type="NCBI Taxonomy" id="1305674"/>
    <lineage>
        <taxon>Bacteria</taxon>
        <taxon>Pseudomonadati</taxon>
        <taxon>Bacteroidota</taxon>
        <taxon>Sphingobacteriia</taxon>
        <taxon>Sphingobacteriales</taxon>
        <taxon>Sphingobacteriaceae</taxon>
        <taxon>Parapedobacter</taxon>
    </lineage>
</organism>
<dbReference type="GO" id="GO:0004035">
    <property type="term" value="F:alkaline phosphatase activity"/>
    <property type="evidence" value="ECO:0007669"/>
    <property type="project" value="InterPro"/>
</dbReference>
<keyword evidence="3" id="KW-0732">Signal</keyword>
<evidence type="ECO:0000313" key="7">
    <source>
        <dbReference type="Proteomes" id="UP000660862"/>
    </source>
</evidence>
<feature type="active site" description="Phosphothreonine intermediate" evidence="4">
    <location>
        <position position="78"/>
    </location>
</feature>
<evidence type="ECO:0000256" key="4">
    <source>
        <dbReference type="PIRSR" id="PIRSR031924-50"/>
    </source>
</evidence>
<protein>
    <submittedName>
        <fullName evidence="6">Alkaline phosphatase family protein</fullName>
    </submittedName>
</protein>
<dbReference type="SUPFAM" id="SSF53649">
    <property type="entry name" value="Alkaline phosphatase-like"/>
    <property type="match status" value="1"/>
</dbReference>
<dbReference type="Pfam" id="PF01663">
    <property type="entry name" value="Phosphodiest"/>
    <property type="match status" value="1"/>
</dbReference>
<dbReference type="CDD" id="cd16016">
    <property type="entry name" value="AP-SPAP"/>
    <property type="match status" value="1"/>
</dbReference>
<dbReference type="Proteomes" id="UP000660862">
    <property type="component" value="Unassembled WGS sequence"/>
</dbReference>
<evidence type="ECO:0000256" key="1">
    <source>
        <dbReference type="ARBA" id="ARBA00022553"/>
    </source>
</evidence>
<dbReference type="InterPro" id="IPR002591">
    <property type="entry name" value="Phosphodiest/P_Trfase"/>
</dbReference>
<proteinExistence type="predicted"/>
<dbReference type="InterPro" id="IPR026263">
    <property type="entry name" value="Alkaline_phosphatase_prok"/>
</dbReference>
<feature type="binding site" evidence="5">
    <location>
        <position position="99"/>
    </location>
    <ligand>
        <name>substrate</name>
    </ligand>
</feature>
<accession>A0A917MAM3</accession>
<dbReference type="InterPro" id="IPR017850">
    <property type="entry name" value="Alkaline_phosphatase_core_sf"/>
</dbReference>
<reference evidence="6" key="1">
    <citation type="journal article" date="2014" name="Int. J. Syst. Evol. Microbiol.">
        <title>Complete genome sequence of Corynebacterium casei LMG S-19264T (=DSM 44701T), isolated from a smear-ripened cheese.</title>
        <authorList>
            <consortium name="US DOE Joint Genome Institute (JGI-PGF)"/>
            <person name="Walter F."/>
            <person name="Albersmeier A."/>
            <person name="Kalinowski J."/>
            <person name="Ruckert C."/>
        </authorList>
    </citation>
    <scope>NUCLEOTIDE SEQUENCE</scope>
    <source>
        <strain evidence="6">CGMCC 1.12195</strain>
    </source>
</reference>
<dbReference type="PIRSF" id="PIRSF031924">
    <property type="entry name" value="Pi-irrepressible_AP"/>
    <property type="match status" value="1"/>
</dbReference>